<keyword evidence="3" id="KW-1185">Reference proteome</keyword>
<evidence type="ECO:0000313" key="2">
    <source>
        <dbReference type="EMBL" id="NYI68856.1"/>
    </source>
</evidence>
<feature type="transmembrane region" description="Helical" evidence="1">
    <location>
        <begin position="234"/>
        <end position="259"/>
    </location>
</feature>
<organism evidence="2 3">
    <name type="scientific">Spelaeicoccus albus</name>
    <dbReference type="NCBI Taxonomy" id="1280376"/>
    <lineage>
        <taxon>Bacteria</taxon>
        <taxon>Bacillati</taxon>
        <taxon>Actinomycetota</taxon>
        <taxon>Actinomycetes</taxon>
        <taxon>Micrococcales</taxon>
        <taxon>Brevibacteriaceae</taxon>
        <taxon>Spelaeicoccus</taxon>
    </lineage>
</organism>
<feature type="transmembrane region" description="Helical" evidence="1">
    <location>
        <begin position="70"/>
        <end position="91"/>
    </location>
</feature>
<dbReference type="EMBL" id="JACBZP010000001">
    <property type="protein sequence ID" value="NYI68856.1"/>
    <property type="molecule type" value="Genomic_DNA"/>
</dbReference>
<accession>A0A7Z0IIX8</accession>
<feature type="transmembrane region" description="Helical" evidence="1">
    <location>
        <begin position="44"/>
        <end position="63"/>
    </location>
</feature>
<proteinExistence type="predicted"/>
<keyword evidence="1" id="KW-0812">Transmembrane</keyword>
<gene>
    <name evidence="2" type="ORF">BJY26_003162</name>
</gene>
<dbReference type="Proteomes" id="UP000539111">
    <property type="component" value="Unassembled WGS sequence"/>
</dbReference>
<reference evidence="2 3" key="1">
    <citation type="submission" date="2020-07" db="EMBL/GenBank/DDBJ databases">
        <title>Sequencing the genomes of 1000 actinobacteria strains.</title>
        <authorList>
            <person name="Klenk H.-P."/>
        </authorList>
    </citation>
    <scope>NUCLEOTIDE SEQUENCE [LARGE SCALE GENOMIC DNA]</scope>
    <source>
        <strain evidence="2 3">DSM 26341</strain>
    </source>
</reference>
<feature type="transmembrane region" description="Helical" evidence="1">
    <location>
        <begin position="12"/>
        <end position="32"/>
    </location>
</feature>
<sequence length="277" mass="29259">MSRTASRLNLLDTFVVTGVITIGMVRGGLALTGYPQVGGGSLHIAHSIWGGLALAAALMIALLGSVKRHVIAAVLGGVGFGLFMDEVGKFVTKSNDYFFRPSAALMYVAFLAIWTVTRFLVTRREGRGFFSPAEWPTPGWLRWVILAWFCVQLAGSVSMALLFFAGGAQRAFGAGDTSTTLGVLISLPYAVLLAYAIVRFFIAGKRIPVAGAMRAITYVGLLIVYPFFSVHSPVLVGAALVVSVLVILGLSESTVAGIVRGMFAKAHADGQTIGGRS</sequence>
<feature type="transmembrane region" description="Helical" evidence="1">
    <location>
        <begin position="103"/>
        <end position="121"/>
    </location>
</feature>
<comment type="caution">
    <text evidence="2">The sequence shown here is derived from an EMBL/GenBank/DDBJ whole genome shotgun (WGS) entry which is preliminary data.</text>
</comment>
<protein>
    <submittedName>
        <fullName evidence="2">Uncharacterized protein</fullName>
    </submittedName>
</protein>
<name>A0A7Z0IIX8_9MICO</name>
<evidence type="ECO:0000256" key="1">
    <source>
        <dbReference type="SAM" id="Phobius"/>
    </source>
</evidence>
<keyword evidence="1" id="KW-1133">Transmembrane helix</keyword>
<dbReference type="RefSeq" id="WP_179429138.1">
    <property type="nucleotide sequence ID" value="NZ_JACBZP010000001.1"/>
</dbReference>
<evidence type="ECO:0000313" key="3">
    <source>
        <dbReference type="Proteomes" id="UP000539111"/>
    </source>
</evidence>
<keyword evidence="1" id="KW-0472">Membrane</keyword>
<feature type="transmembrane region" description="Helical" evidence="1">
    <location>
        <begin position="180"/>
        <end position="202"/>
    </location>
</feature>
<feature type="transmembrane region" description="Helical" evidence="1">
    <location>
        <begin position="141"/>
        <end position="168"/>
    </location>
</feature>
<feature type="transmembrane region" description="Helical" evidence="1">
    <location>
        <begin position="209"/>
        <end position="228"/>
    </location>
</feature>
<dbReference type="AlphaFoldDB" id="A0A7Z0IIX8"/>